<dbReference type="EMBL" id="AJVK01023625">
    <property type="status" value="NOT_ANNOTATED_CDS"/>
    <property type="molecule type" value="Genomic_DNA"/>
</dbReference>
<dbReference type="GO" id="GO:0005634">
    <property type="term" value="C:nucleus"/>
    <property type="evidence" value="ECO:0007669"/>
    <property type="project" value="UniProtKB-SubCell"/>
</dbReference>
<dbReference type="InterPro" id="IPR009057">
    <property type="entry name" value="Homeodomain-like_sf"/>
</dbReference>
<dbReference type="GO" id="GO:0000977">
    <property type="term" value="F:RNA polymerase II transcription regulatory region sequence-specific DNA binding"/>
    <property type="evidence" value="ECO:0007669"/>
    <property type="project" value="TreeGrafter"/>
</dbReference>
<keyword evidence="8 9" id="KW-0539">Nucleus</keyword>
<dbReference type="GO" id="GO:0030182">
    <property type="term" value="P:neuron differentiation"/>
    <property type="evidence" value="ECO:0007669"/>
    <property type="project" value="TreeGrafter"/>
</dbReference>
<dbReference type="PROSITE" id="PS50023">
    <property type="entry name" value="LIM_DOMAIN_2"/>
    <property type="match status" value="1"/>
</dbReference>
<dbReference type="Pfam" id="PF00412">
    <property type="entry name" value="LIM"/>
    <property type="match status" value="1"/>
</dbReference>
<evidence type="ECO:0000256" key="12">
    <source>
        <dbReference type="SAM" id="MobiDB-lite"/>
    </source>
</evidence>
<keyword evidence="6 9" id="KW-0238">DNA-binding</keyword>
<protein>
    <submittedName>
        <fullName evidence="13">Uncharacterized protein</fullName>
    </submittedName>
</protein>
<evidence type="ECO:0000256" key="4">
    <source>
        <dbReference type="ARBA" id="ARBA00022833"/>
    </source>
</evidence>
<dbReference type="InterPro" id="IPR017970">
    <property type="entry name" value="Homeobox_CS"/>
</dbReference>
<dbReference type="PROSITE" id="PS00027">
    <property type="entry name" value="HOMEOBOX_1"/>
    <property type="match status" value="1"/>
</dbReference>
<dbReference type="VEuPathDB" id="VectorBase:PPAI001922"/>
<sequence length="292" mass="32206">MRKRPRTDYKLTPSRIFSTTRCAKCGDGLSSSELVMRAREMVFHVTCFSCTLCGAPLSTGDTAAIRGGRVFCGEHYDVDILHLESDSSSIISFSSELNLTPSPQFYCGSPQKGRPRKRKPPAVQPQETPSDNIEQQTPLRLELISSDVQSGSLDLSYDGSSHSPGSGGCLTPQTRTKRMRTSFKHHQLRTMKSYFAINQNPDAKDLKQLAQKTGLSKRVLQVWFQNARAKWRRNLMRQETQPPIQGSGKGSSTMTGLTVPGNTQGGTGEGNPTSASSHALDEMHQMTFAELY</sequence>
<dbReference type="CDD" id="cd00086">
    <property type="entry name" value="homeodomain"/>
    <property type="match status" value="1"/>
</dbReference>
<dbReference type="SMART" id="SM00132">
    <property type="entry name" value="LIM"/>
    <property type="match status" value="1"/>
</dbReference>
<evidence type="ECO:0000313" key="14">
    <source>
        <dbReference type="Proteomes" id="UP000092462"/>
    </source>
</evidence>
<accession>A0A1B0D3J9</accession>
<dbReference type="GO" id="GO:0046872">
    <property type="term" value="F:metal ion binding"/>
    <property type="evidence" value="ECO:0007669"/>
    <property type="project" value="UniProtKB-KW"/>
</dbReference>
<keyword evidence="3" id="KW-0677">Repeat</keyword>
<dbReference type="Gene3D" id="1.10.10.60">
    <property type="entry name" value="Homeodomain-like"/>
    <property type="match status" value="1"/>
</dbReference>
<feature type="DNA-binding region" description="Homeobox" evidence="9">
    <location>
        <begin position="176"/>
        <end position="235"/>
    </location>
</feature>
<dbReference type="Proteomes" id="UP000092462">
    <property type="component" value="Unassembled WGS sequence"/>
</dbReference>
<reference evidence="13" key="1">
    <citation type="submission" date="2022-08" db="UniProtKB">
        <authorList>
            <consortium name="EnsemblMetazoa"/>
        </authorList>
    </citation>
    <scope>IDENTIFICATION</scope>
    <source>
        <strain evidence="13">Israel</strain>
    </source>
</reference>
<dbReference type="Pfam" id="PF00046">
    <property type="entry name" value="Homeodomain"/>
    <property type="match status" value="1"/>
</dbReference>
<feature type="region of interest" description="Disordered" evidence="12">
    <location>
        <begin position="104"/>
        <end position="135"/>
    </location>
</feature>
<evidence type="ECO:0000256" key="1">
    <source>
        <dbReference type="ARBA" id="ARBA00004123"/>
    </source>
</evidence>
<dbReference type="PROSITE" id="PS00478">
    <property type="entry name" value="LIM_DOMAIN_1"/>
    <property type="match status" value="1"/>
</dbReference>
<dbReference type="FunFam" id="1.10.10.60:FF:000027">
    <property type="entry name" value="LIM/homeobox protein Lhx9"/>
    <property type="match status" value="1"/>
</dbReference>
<dbReference type="SUPFAM" id="SSF46689">
    <property type="entry name" value="Homeodomain-like"/>
    <property type="match status" value="1"/>
</dbReference>
<dbReference type="EnsemblMetazoa" id="PPAI001922-RA">
    <property type="protein sequence ID" value="PPAI001922-PA"/>
    <property type="gene ID" value="PPAI001922"/>
</dbReference>
<dbReference type="InterPro" id="IPR001781">
    <property type="entry name" value="Znf_LIM"/>
</dbReference>
<dbReference type="VEuPathDB" id="VectorBase:PPAPM1_000120"/>
<dbReference type="SMART" id="SM00389">
    <property type="entry name" value="HOX"/>
    <property type="match status" value="1"/>
</dbReference>
<evidence type="ECO:0000256" key="6">
    <source>
        <dbReference type="ARBA" id="ARBA00023125"/>
    </source>
</evidence>
<keyword evidence="14" id="KW-1185">Reference proteome</keyword>
<evidence type="ECO:0000256" key="5">
    <source>
        <dbReference type="ARBA" id="ARBA00023038"/>
    </source>
</evidence>
<evidence type="ECO:0000256" key="9">
    <source>
        <dbReference type="PROSITE-ProRule" id="PRU00108"/>
    </source>
</evidence>
<keyword evidence="5 10" id="KW-0440">LIM domain</keyword>
<keyword evidence="7 9" id="KW-0371">Homeobox</keyword>
<proteinExistence type="predicted"/>
<dbReference type="PROSITE" id="PS50071">
    <property type="entry name" value="HOMEOBOX_2"/>
    <property type="match status" value="1"/>
</dbReference>
<dbReference type="GO" id="GO:0000981">
    <property type="term" value="F:DNA-binding transcription factor activity, RNA polymerase II-specific"/>
    <property type="evidence" value="ECO:0007669"/>
    <property type="project" value="InterPro"/>
</dbReference>
<name>A0A1B0D3J9_PHLPP</name>
<feature type="compositionally biased region" description="Polar residues" evidence="12">
    <location>
        <begin position="237"/>
        <end position="262"/>
    </location>
</feature>
<evidence type="ECO:0000256" key="8">
    <source>
        <dbReference type="ARBA" id="ARBA00023242"/>
    </source>
</evidence>
<comment type="subcellular location">
    <subcellularLocation>
        <location evidence="1 9 11">Nucleus</location>
    </subcellularLocation>
</comment>
<evidence type="ECO:0000256" key="11">
    <source>
        <dbReference type="RuleBase" id="RU000682"/>
    </source>
</evidence>
<dbReference type="PANTHER" id="PTHR24208">
    <property type="entry name" value="LIM/HOMEOBOX PROTEIN LHX"/>
    <property type="match status" value="1"/>
</dbReference>
<feature type="compositionally biased region" description="Low complexity" evidence="12">
    <location>
        <begin position="153"/>
        <end position="163"/>
    </location>
</feature>
<feature type="compositionally biased region" description="Polar residues" evidence="12">
    <location>
        <begin position="125"/>
        <end position="135"/>
    </location>
</feature>
<organism evidence="13 14">
    <name type="scientific">Phlebotomus papatasi</name>
    <name type="common">Sandfly</name>
    <dbReference type="NCBI Taxonomy" id="29031"/>
    <lineage>
        <taxon>Eukaryota</taxon>
        <taxon>Metazoa</taxon>
        <taxon>Ecdysozoa</taxon>
        <taxon>Arthropoda</taxon>
        <taxon>Hexapoda</taxon>
        <taxon>Insecta</taxon>
        <taxon>Pterygota</taxon>
        <taxon>Neoptera</taxon>
        <taxon>Endopterygota</taxon>
        <taxon>Diptera</taxon>
        <taxon>Nematocera</taxon>
        <taxon>Psychodoidea</taxon>
        <taxon>Psychodidae</taxon>
        <taxon>Phlebotomus</taxon>
        <taxon>Phlebotomus</taxon>
    </lineage>
</organism>
<evidence type="ECO:0000256" key="3">
    <source>
        <dbReference type="ARBA" id="ARBA00022737"/>
    </source>
</evidence>
<keyword evidence="2 10" id="KW-0479">Metal-binding</keyword>
<feature type="region of interest" description="Disordered" evidence="12">
    <location>
        <begin position="153"/>
        <end position="175"/>
    </location>
</feature>
<evidence type="ECO:0000256" key="10">
    <source>
        <dbReference type="PROSITE-ProRule" id="PRU00125"/>
    </source>
</evidence>
<evidence type="ECO:0000256" key="7">
    <source>
        <dbReference type="ARBA" id="ARBA00023155"/>
    </source>
</evidence>
<dbReference type="Gene3D" id="2.10.110.10">
    <property type="entry name" value="Cysteine Rich Protein"/>
    <property type="match status" value="1"/>
</dbReference>
<dbReference type="AlphaFoldDB" id="A0A1B0D3J9"/>
<dbReference type="InterPro" id="IPR001356">
    <property type="entry name" value="HD"/>
</dbReference>
<keyword evidence="4 10" id="KW-0862">Zinc</keyword>
<dbReference type="PANTHER" id="PTHR24208:SF168">
    <property type="entry name" value="PROTEIN APTEROUS"/>
    <property type="match status" value="1"/>
</dbReference>
<dbReference type="InterPro" id="IPR050453">
    <property type="entry name" value="LIM_Homeobox_TF"/>
</dbReference>
<evidence type="ECO:0000256" key="2">
    <source>
        <dbReference type="ARBA" id="ARBA00022723"/>
    </source>
</evidence>
<evidence type="ECO:0000313" key="13">
    <source>
        <dbReference type="EnsemblMetazoa" id="PPAI001922-PA"/>
    </source>
</evidence>
<feature type="region of interest" description="Disordered" evidence="12">
    <location>
        <begin position="237"/>
        <end position="281"/>
    </location>
</feature>
<dbReference type="SUPFAM" id="SSF57716">
    <property type="entry name" value="Glucocorticoid receptor-like (DNA-binding domain)"/>
    <property type="match status" value="1"/>
</dbReference>